<organism evidence="2 3">
    <name type="scientific">Legionella jamestowniensis</name>
    <dbReference type="NCBI Taxonomy" id="455"/>
    <lineage>
        <taxon>Bacteria</taxon>
        <taxon>Pseudomonadati</taxon>
        <taxon>Pseudomonadota</taxon>
        <taxon>Gammaproteobacteria</taxon>
        <taxon>Legionellales</taxon>
        <taxon>Legionellaceae</taxon>
        <taxon>Legionella</taxon>
    </lineage>
</organism>
<dbReference type="AlphaFoldDB" id="A0A0W0UN34"/>
<accession>A0A0W0UN34</accession>
<dbReference type="EMBL" id="LNYG01000012">
    <property type="protein sequence ID" value="KTD09281.1"/>
    <property type="molecule type" value="Genomic_DNA"/>
</dbReference>
<feature type="signal peptide" evidence="1">
    <location>
        <begin position="1"/>
        <end position="24"/>
    </location>
</feature>
<sequence length="254" mass="27701">MKGILVSLFWGCVASTLVSQSANAGIDSKEANFTPSFSVFKQSHLVFQVGGYWSSQGKAQHINIDGLIGNDYTVTKHHDSNGLVGLGYFIDGQNLGRVQWSYGVNGFYLPKTNVSGTVVQETLFTNLAYTYHLTHYPVYAVVKAKTDMPLARFPLTVDAGIGPNFMHAGRYNEHPLDGNSIPDNAFARHTTTTFSATAGVGVQLAQIFGQLPLECGYRFFYLGEGHFSKKTDQLLNTLHTGTVYANAVVCSVRS</sequence>
<name>A0A0W0UN34_9GAMM</name>
<dbReference type="Proteomes" id="UP000054715">
    <property type="component" value="Unassembled WGS sequence"/>
</dbReference>
<dbReference type="RefSeq" id="WP_058448690.1">
    <property type="nucleotide sequence ID" value="NZ_CAAAJF010000015.1"/>
</dbReference>
<comment type="caution">
    <text evidence="2">The sequence shown here is derived from an EMBL/GenBank/DDBJ whole genome shotgun (WGS) entry which is preliminary data.</text>
</comment>
<dbReference type="OrthoDB" id="5642268at2"/>
<proteinExistence type="predicted"/>
<gene>
    <name evidence="2" type="ORF">Ljam_0631</name>
</gene>
<dbReference type="PATRIC" id="fig|455.5.peg.670"/>
<keyword evidence="1" id="KW-0732">Signal</keyword>
<evidence type="ECO:0000256" key="1">
    <source>
        <dbReference type="SAM" id="SignalP"/>
    </source>
</evidence>
<evidence type="ECO:0000313" key="3">
    <source>
        <dbReference type="Proteomes" id="UP000054715"/>
    </source>
</evidence>
<reference evidence="2 3" key="1">
    <citation type="submission" date="2015-11" db="EMBL/GenBank/DDBJ databases">
        <title>Genomic analysis of 38 Legionella species identifies large and diverse effector repertoires.</title>
        <authorList>
            <person name="Burstein D."/>
            <person name="Amaro F."/>
            <person name="Zusman T."/>
            <person name="Lifshitz Z."/>
            <person name="Cohen O."/>
            <person name="Gilbert J.A."/>
            <person name="Pupko T."/>
            <person name="Shuman H.A."/>
            <person name="Segal G."/>
        </authorList>
    </citation>
    <scope>NUCLEOTIDE SEQUENCE [LARGE SCALE GENOMIC DNA]</scope>
    <source>
        <strain evidence="2 3">JA-26-G1-E2</strain>
    </source>
</reference>
<protein>
    <recommendedName>
        <fullName evidence="4">Outer membrane protein beta-barrel domain-containing protein</fullName>
    </recommendedName>
</protein>
<evidence type="ECO:0008006" key="4">
    <source>
        <dbReference type="Google" id="ProtNLM"/>
    </source>
</evidence>
<feature type="chain" id="PRO_5006914257" description="Outer membrane protein beta-barrel domain-containing protein" evidence="1">
    <location>
        <begin position="25"/>
        <end position="254"/>
    </location>
</feature>
<dbReference type="STRING" id="455.Ljam_0631"/>
<evidence type="ECO:0000313" key="2">
    <source>
        <dbReference type="EMBL" id="KTD09281.1"/>
    </source>
</evidence>